<feature type="transmembrane region" description="Helical" evidence="25">
    <location>
        <begin position="144"/>
        <end position="165"/>
    </location>
</feature>
<feature type="transmembrane region" description="Helical" evidence="25">
    <location>
        <begin position="12"/>
        <end position="29"/>
    </location>
</feature>
<evidence type="ECO:0000256" key="23">
    <source>
        <dbReference type="ARBA" id="ARBA00045709"/>
    </source>
</evidence>
<comment type="catalytic activity">
    <reaction evidence="19">
        <text>L-alanyl-L-lysine(out) = L-alanyl-L-lysine(in)</text>
        <dbReference type="Rhea" id="RHEA:79415"/>
        <dbReference type="ChEBI" id="CHEBI:192470"/>
    </reaction>
</comment>
<evidence type="ECO:0000256" key="4">
    <source>
        <dbReference type="ARBA" id="ARBA00022692"/>
    </source>
</evidence>
<dbReference type="InterPro" id="IPR011701">
    <property type="entry name" value="MFS"/>
</dbReference>
<dbReference type="InterPro" id="IPR052187">
    <property type="entry name" value="MFSD1"/>
</dbReference>
<gene>
    <name evidence="27" type="ORF">B1C78_06335</name>
</gene>
<evidence type="ECO:0000256" key="25">
    <source>
        <dbReference type="SAM" id="Phobius"/>
    </source>
</evidence>
<dbReference type="PANTHER" id="PTHR23512">
    <property type="entry name" value="MAJOR FACILITATOR SUPERFAMILY DOMAIN-CONTAINING PROTEIN 1"/>
    <property type="match status" value="1"/>
</dbReference>
<evidence type="ECO:0000256" key="8">
    <source>
        <dbReference type="ARBA" id="ARBA00044876"/>
    </source>
</evidence>
<dbReference type="GO" id="GO:0005765">
    <property type="term" value="C:lysosomal membrane"/>
    <property type="evidence" value="ECO:0007669"/>
    <property type="project" value="UniProtKB-SubCell"/>
</dbReference>
<evidence type="ECO:0000256" key="15">
    <source>
        <dbReference type="ARBA" id="ARBA00044899"/>
    </source>
</evidence>
<feature type="transmembrane region" description="Helical" evidence="25">
    <location>
        <begin position="171"/>
        <end position="188"/>
    </location>
</feature>
<evidence type="ECO:0000256" key="2">
    <source>
        <dbReference type="ARBA" id="ARBA00008335"/>
    </source>
</evidence>
<comment type="catalytic activity">
    <reaction evidence="20">
        <text>L-lysyl-glycine(out) = L-lysyl-glycine(in)</text>
        <dbReference type="Rhea" id="RHEA:79407"/>
        <dbReference type="ChEBI" id="CHEBI:191202"/>
    </reaction>
</comment>
<feature type="transmembrane region" description="Helical" evidence="25">
    <location>
        <begin position="235"/>
        <end position="256"/>
    </location>
</feature>
<comment type="catalytic activity">
    <reaction evidence="8">
        <text>L-lysyl-L-alanine(out) = L-lysyl-L-alanine(in)</text>
        <dbReference type="Rhea" id="RHEA:79399"/>
        <dbReference type="ChEBI" id="CHEBI:229954"/>
    </reaction>
</comment>
<sequence>MIHTYPPRFLRARWTVFTILVLAYMLVFFHRMAPGVVASDLSAAFGISAAALGSLAAMYYYIYTAMQMPAGVLADTLGARYAVLLGNAVAGVGSIMFGLAETFAVASTGRFLVGLGVSVVFVGLMKSNSVWFSERHYGTISGTTLLLGNLGAIAATGPLALVLVYTDWRSVFVALGVLALALAFASWWKVRDRPEDMGFPSVREMEGLSAHPPRQQHWIADLRDVLAHRRLWPGFFYDFGITGSLFGFVGLWAIPLLRDVHGLSRGDASAYTTVALIAFALGCLLSGSFSDRLRRRRPVLIGGALLYAAACGAFLVLPWSPGPMAHLLFTVLGLSAGCFVVAYAQAKEVTAPALSGMAIALVNTGLFLGAAIFQPLFGWVLDLGWDGTTIAGVPVYAAADYRNGLLLLFGFALLAVAASFGFKETRCRNIALEGRIQG</sequence>
<feature type="transmembrane region" description="Helical" evidence="25">
    <location>
        <begin position="358"/>
        <end position="381"/>
    </location>
</feature>
<dbReference type="AlphaFoldDB" id="A0A1V3NL44"/>
<dbReference type="STRING" id="108003.B1C78_06335"/>
<keyword evidence="28" id="KW-1185">Reference proteome</keyword>
<evidence type="ECO:0000256" key="17">
    <source>
        <dbReference type="ARBA" id="ARBA00044903"/>
    </source>
</evidence>
<feature type="transmembrane region" description="Helical" evidence="25">
    <location>
        <begin position="41"/>
        <end position="62"/>
    </location>
</feature>
<name>A0A1V3NL44_9GAMM</name>
<feature type="transmembrane region" description="Helical" evidence="25">
    <location>
        <begin position="83"/>
        <end position="105"/>
    </location>
</feature>
<evidence type="ECO:0000256" key="21">
    <source>
        <dbReference type="ARBA" id="ARBA00044985"/>
    </source>
</evidence>
<evidence type="ECO:0000256" key="16">
    <source>
        <dbReference type="ARBA" id="ARBA00044900"/>
    </source>
</evidence>
<evidence type="ECO:0000313" key="27">
    <source>
        <dbReference type="EMBL" id="OOG25714.1"/>
    </source>
</evidence>
<evidence type="ECO:0000256" key="19">
    <source>
        <dbReference type="ARBA" id="ARBA00044919"/>
    </source>
</evidence>
<evidence type="ECO:0000256" key="13">
    <source>
        <dbReference type="ARBA" id="ARBA00044893"/>
    </source>
</evidence>
<comment type="catalytic activity">
    <reaction evidence="15">
        <text>L-arginyl-L-alpha-amino acid(out) = L-arginyl-L-alpha-amino acid(in)</text>
        <dbReference type="Rhea" id="RHEA:79371"/>
        <dbReference type="ChEBI" id="CHEBI:84315"/>
    </reaction>
</comment>
<evidence type="ECO:0000256" key="6">
    <source>
        <dbReference type="ARBA" id="ARBA00023136"/>
    </source>
</evidence>
<dbReference type="PANTHER" id="PTHR23512:SF3">
    <property type="entry name" value="MAJOR FACILITATOR SUPERFAMILY DOMAIN-CONTAINING PROTEIN 1"/>
    <property type="match status" value="1"/>
</dbReference>
<evidence type="ECO:0000256" key="20">
    <source>
        <dbReference type="ARBA" id="ARBA00044924"/>
    </source>
</evidence>
<dbReference type="Pfam" id="PF07690">
    <property type="entry name" value="MFS_1"/>
    <property type="match status" value="1"/>
</dbReference>
<dbReference type="SUPFAM" id="SSF103473">
    <property type="entry name" value="MFS general substrate transporter"/>
    <property type="match status" value="1"/>
</dbReference>
<comment type="catalytic activity">
    <reaction evidence="11">
        <text>L-alpha-aminoacyl-L-histidine(out) = L-alpha-aminoacyl-L-histidine(in)</text>
        <dbReference type="Rhea" id="RHEA:79375"/>
        <dbReference type="ChEBI" id="CHEBI:229967"/>
    </reaction>
</comment>
<reference evidence="27 28" key="1">
    <citation type="submission" date="2017-02" db="EMBL/GenBank/DDBJ databases">
        <title>Genomic diversity within the haloalkaliphilic genus Thioalkalivibrio.</title>
        <authorList>
            <person name="Ahn A.-C."/>
            <person name="Meier-Kolthoff J."/>
            <person name="Overmars L."/>
            <person name="Richter M."/>
            <person name="Woyke T."/>
            <person name="Sorokin D.Y."/>
            <person name="Muyzer G."/>
        </authorList>
    </citation>
    <scope>NUCLEOTIDE SEQUENCE [LARGE SCALE GENOMIC DNA]</scope>
    <source>
        <strain evidence="27 28">ALJD</strain>
    </source>
</reference>
<keyword evidence="5 25" id="KW-1133">Transmembrane helix</keyword>
<feature type="transmembrane region" description="Helical" evidence="25">
    <location>
        <begin position="111"/>
        <end position="132"/>
    </location>
</feature>
<comment type="catalytic activity">
    <reaction evidence="14">
        <text>L-aspartyl-L-lysine(out) = L-aspartyl-L-lysine(in)</text>
        <dbReference type="Rhea" id="RHEA:79411"/>
        <dbReference type="ChEBI" id="CHEBI:229953"/>
    </reaction>
</comment>
<comment type="function">
    <text evidence="23">Lysosomal dipeptide uniporter that selectively exports lysine, arginine or histidine-containing dipeptides with a net positive charge from the lysosome lumen into the cytosol. Could play a role in a specific type of protein O-glycosylation indirectly regulating macrophages migration and tissue invasion. Also essential for liver homeostasis.</text>
</comment>
<evidence type="ECO:0000313" key="28">
    <source>
        <dbReference type="Proteomes" id="UP000189462"/>
    </source>
</evidence>
<dbReference type="RefSeq" id="WP_077278294.1">
    <property type="nucleotide sequence ID" value="NZ_MVBK01000035.1"/>
</dbReference>
<feature type="transmembrane region" description="Helical" evidence="25">
    <location>
        <begin position="299"/>
        <end position="319"/>
    </location>
</feature>
<dbReference type="PROSITE" id="PS50850">
    <property type="entry name" value="MFS"/>
    <property type="match status" value="1"/>
</dbReference>
<keyword evidence="6 25" id="KW-0472">Membrane</keyword>
<evidence type="ECO:0000256" key="14">
    <source>
        <dbReference type="ARBA" id="ARBA00044898"/>
    </source>
</evidence>
<keyword evidence="7" id="KW-0458">Lysosome</keyword>
<keyword evidence="4 25" id="KW-0812">Transmembrane</keyword>
<protein>
    <recommendedName>
        <fullName evidence="21">Lysosomal dipeptide transporter MFSD1</fullName>
    </recommendedName>
    <alternativeName>
        <fullName evidence="22">Major facilitator superfamily domain-containing protein 1</fullName>
    </alternativeName>
</protein>
<evidence type="ECO:0000256" key="24">
    <source>
        <dbReference type="ARBA" id="ARBA00046376"/>
    </source>
</evidence>
<feature type="transmembrane region" description="Helical" evidence="25">
    <location>
        <begin position="325"/>
        <end position="346"/>
    </location>
</feature>
<evidence type="ECO:0000256" key="3">
    <source>
        <dbReference type="ARBA" id="ARBA00022448"/>
    </source>
</evidence>
<comment type="catalytic activity">
    <reaction evidence="18">
        <text>L-histidyl-L-alpha-amino acid(out) = L-histidyl-L-alpha-amino acid(in)</text>
        <dbReference type="Rhea" id="RHEA:79379"/>
        <dbReference type="ChEBI" id="CHEBI:229964"/>
    </reaction>
</comment>
<feature type="transmembrane region" description="Helical" evidence="25">
    <location>
        <begin position="401"/>
        <end position="422"/>
    </location>
</feature>
<dbReference type="EMBL" id="MVBK01000035">
    <property type="protein sequence ID" value="OOG25714.1"/>
    <property type="molecule type" value="Genomic_DNA"/>
</dbReference>
<dbReference type="Proteomes" id="UP000189462">
    <property type="component" value="Unassembled WGS sequence"/>
</dbReference>
<dbReference type="InterPro" id="IPR036259">
    <property type="entry name" value="MFS_trans_sf"/>
</dbReference>
<evidence type="ECO:0000256" key="22">
    <source>
        <dbReference type="ARBA" id="ARBA00045018"/>
    </source>
</evidence>
<comment type="catalytic activity">
    <reaction evidence="9">
        <text>L-histidyl-glycine(out) = L-histidyl-glycine(in)</text>
        <dbReference type="Rhea" id="RHEA:79395"/>
        <dbReference type="ChEBI" id="CHEBI:229957"/>
    </reaction>
</comment>
<comment type="similarity">
    <text evidence="2">Belongs to the major facilitator superfamily.</text>
</comment>
<comment type="caution">
    <text evidence="27">The sequence shown here is derived from an EMBL/GenBank/DDBJ whole genome shotgun (WGS) entry which is preliminary data.</text>
</comment>
<comment type="subunit">
    <text evidence="24">Homodimer. Interacts with lysosomal protein GLMP (via lumenal domain); the interaction starts while both proteins are still in the endoplasmic reticulum and is required for stabilization of MFSD1 in lysosomes but has no direct effect on its targeting to lysosomes or transporter activity.</text>
</comment>
<evidence type="ECO:0000256" key="9">
    <source>
        <dbReference type="ARBA" id="ARBA00044878"/>
    </source>
</evidence>
<evidence type="ECO:0000256" key="10">
    <source>
        <dbReference type="ARBA" id="ARBA00044881"/>
    </source>
</evidence>
<dbReference type="Gene3D" id="1.20.1250.20">
    <property type="entry name" value="MFS general substrate transporter like domains"/>
    <property type="match status" value="2"/>
</dbReference>
<evidence type="ECO:0000256" key="5">
    <source>
        <dbReference type="ARBA" id="ARBA00022989"/>
    </source>
</evidence>
<comment type="catalytic activity">
    <reaction evidence="16">
        <text>L-lysyl-L-lysine(out) = L-lysyl-L-lysine(in)</text>
        <dbReference type="Rhea" id="RHEA:79403"/>
        <dbReference type="ChEBI" id="CHEBI:229956"/>
    </reaction>
</comment>
<comment type="subcellular location">
    <subcellularLocation>
        <location evidence="1">Lysosome membrane</location>
        <topology evidence="1">Multi-pass membrane protein</topology>
    </subcellularLocation>
</comment>
<comment type="catalytic activity">
    <reaction evidence="10">
        <text>L-alpha-aminoacyl-L-arginine(out) = L-alpha-aminoacyl-L-arginine(in)</text>
        <dbReference type="Rhea" id="RHEA:79367"/>
        <dbReference type="ChEBI" id="CHEBI:229968"/>
    </reaction>
</comment>
<evidence type="ECO:0000256" key="1">
    <source>
        <dbReference type="ARBA" id="ARBA00004155"/>
    </source>
</evidence>
<evidence type="ECO:0000256" key="11">
    <source>
        <dbReference type="ARBA" id="ARBA00044884"/>
    </source>
</evidence>
<dbReference type="InterPro" id="IPR020846">
    <property type="entry name" value="MFS_dom"/>
</dbReference>
<comment type="catalytic activity">
    <reaction evidence="17">
        <text>L-arginyl-glycine(out) = L-arginyl-glycine(in)</text>
        <dbReference type="Rhea" id="RHEA:79391"/>
        <dbReference type="ChEBI" id="CHEBI:229955"/>
    </reaction>
</comment>
<evidence type="ECO:0000259" key="26">
    <source>
        <dbReference type="PROSITE" id="PS50850"/>
    </source>
</evidence>
<evidence type="ECO:0000256" key="18">
    <source>
        <dbReference type="ARBA" id="ARBA00044912"/>
    </source>
</evidence>
<keyword evidence="3" id="KW-0813">Transport</keyword>
<dbReference type="GO" id="GO:0022857">
    <property type="term" value="F:transmembrane transporter activity"/>
    <property type="evidence" value="ECO:0007669"/>
    <property type="project" value="InterPro"/>
</dbReference>
<evidence type="ECO:0000256" key="12">
    <source>
        <dbReference type="ARBA" id="ARBA00044891"/>
    </source>
</evidence>
<proteinExistence type="inferred from homology"/>
<feature type="domain" description="Major facilitator superfamily (MFS) profile" evidence="26">
    <location>
        <begin position="16"/>
        <end position="427"/>
    </location>
</feature>
<evidence type="ECO:0000256" key="7">
    <source>
        <dbReference type="ARBA" id="ARBA00023228"/>
    </source>
</evidence>
<accession>A0A1V3NL44</accession>
<feature type="transmembrane region" description="Helical" evidence="25">
    <location>
        <begin position="268"/>
        <end position="287"/>
    </location>
</feature>
<comment type="catalytic activity">
    <reaction evidence="13">
        <text>L-alpha-aminoacyl-L-lysine(out) = L-alpha-aminoacyl-L-lysine(in)</text>
        <dbReference type="Rhea" id="RHEA:79383"/>
        <dbReference type="ChEBI" id="CHEBI:229966"/>
    </reaction>
</comment>
<organism evidence="27 28">
    <name type="scientific">Thioalkalivibrio denitrificans</name>
    <dbReference type="NCBI Taxonomy" id="108003"/>
    <lineage>
        <taxon>Bacteria</taxon>
        <taxon>Pseudomonadati</taxon>
        <taxon>Pseudomonadota</taxon>
        <taxon>Gammaproteobacteria</taxon>
        <taxon>Chromatiales</taxon>
        <taxon>Ectothiorhodospiraceae</taxon>
        <taxon>Thioalkalivibrio</taxon>
    </lineage>
</organism>
<comment type="catalytic activity">
    <reaction evidence="12">
        <text>L-lysyl-L-alpha-amino acid(out) = L-lysyl-L-alpha-amino acid(in)</text>
        <dbReference type="Rhea" id="RHEA:79387"/>
        <dbReference type="ChEBI" id="CHEBI:229965"/>
    </reaction>
</comment>
<dbReference type="OrthoDB" id="5620971at2"/>